<name>A0A2H5XEJ2_9BACT</name>
<evidence type="ECO:0000313" key="1">
    <source>
        <dbReference type="EMBL" id="GBC99599.1"/>
    </source>
</evidence>
<dbReference type="EMBL" id="BEHT01000032">
    <property type="protein sequence ID" value="GBC99599.1"/>
    <property type="molecule type" value="Genomic_DNA"/>
</dbReference>
<organism evidence="1 2">
    <name type="scientific">Candidatus Fervidibacter japonicus</name>
    <dbReference type="NCBI Taxonomy" id="2035412"/>
    <lineage>
        <taxon>Bacteria</taxon>
        <taxon>Candidatus Fervidibacterota</taxon>
        <taxon>Candidatus Fervidibacter</taxon>
    </lineage>
</organism>
<accession>A0A2H5XEJ2</accession>
<reference evidence="2" key="1">
    <citation type="submission" date="2017-09" db="EMBL/GenBank/DDBJ databases">
        <title>Metaegenomics of thermophilic ammonia-oxidizing enrichment culture.</title>
        <authorList>
            <person name="Kato S."/>
            <person name="Suzuki K."/>
        </authorList>
    </citation>
    <scope>NUCLEOTIDE SEQUENCE [LARGE SCALE GENOMIC DNA]</scope>
</reference>
<gene>
    <name evidence="1" type="ORF">HRbin17_02128</name>
</gene>
<comment type="caution">
    <text evidence="1">The sequence shown here is derived from an EMBL/GenBank/DDBJ whole genome shotgun (WGS) entry which is preliminary data.</text>
</comment>
<dbReference type="Proteomes" id="UP000236173">
    <property type="component" value="Unassembled WGS sequence"/>
</dbReference>
<sequence>MSFCGFLRFPNGQVKMLHAVGDAEWVEGWLRRSVAPRTLWHLTTPLLPIGEALATPMGTTVPIAGLDADGHFVAVLFDLHPDRPFTQILGDGLGVLQWAEQLDERQIEAFARYFWHDTTVSLRAVWEQLYATALATPLGAARKVHILSWRPHGVLSEMQQFLLRQKLAMWLFRLFVLQGDDGEVIAFAEPVIGAASTGEKVGPSAQRLGGGEPFLQSLLEQPS</sequence>
<evidence type="ECO:0000313" key="2">
    <source>
        <dbReference type="Proteomes" id="UP000236173"/>
    </source>
</evidence>
<proteinExistence type="predicted"/>
<dbReference type="AlphaFoldDB" id="A0A2H5XEJ2"/>
<protein>
    <submittedName>
        <fullName evidence="1">Uncharacterized protein</fullName>
    </submittedName>
</protein>